<protein>
    <submittedName>
        <fullName evidence="1">Uncharacterized protein</fullName>
    </submittedName>
</protein>
<gene>
    <name evidence="1" type="ORF">BE18_17530</name>
</gene>
<name>A0A150RFN4_SORCE</name>
<proteinExistence type="predicted"/>
<sequence length="282" mass="31319">MLLAQLHGKLTRSEEDLEDLLTSHVFGALKYSGRLDVLHRFLTGALLQRDPGTHLALGEIAVCTYRFWPWLCTGDGVGCEPDLVLELQHPGGTGTLVAIEAKYKHGKSRLPTPGGHDDPVNDQLAREWLCVHDEARRGGYARAHLVYLTADLVMPRAALDEADDELRRKGRPGAELAWLSWRRLTRLLDTALEPILVDLAALLRRAALTFFEGVDRPRHASPIPYVFAPDIRGIDASHAAPGSAALTWPRPPRARPYAFDRSGVFQWPAAPAPRGRSWRFVP</sequence>
<dbReference type="Proteomes" id="UP000075515">
    <property type="component" value="Unassembled WGS sequence"/>
</dbReference>
<evidence type="ECO:0000313" key="1">
    <source>
        <dbReference type="EMBL" id="KYF78548.1"/>
    </source>
</evidence>
<comment type="caution">
    <text evidence="1">The sequence shown here is derived from an EMBL/GenBank/DDBJ whole genome shotgun (WGS) entry which is preliminary data.</text>
</comment>
<organism evidence="1 2">
    <name type="scientific">Sorangium cellulosum</name>
    <name type="common">Polyangium cellulosum</name>
    <dbReference type="NCBI Taxonomy" id="56"/>
    <lineage>
        <taxon>Bacteria</taxon>
        <taxon>Pseudomonadati</taxon>
        <taxon>Myxococcota</taxon>
        <taxon>Polyangia</taxon>
        <taxon>Polyangiales</taxon>
        <taxon>Polyangiaceae</taxon>
        <taxon>Sorangium</taxon>
    </lineage>
</organism>
<accession>A0A150RFN4</accession>
<dbReference type="EMBL" id="JEMC01003788">
    <property type="protein sequence ID" value="KYF78548.1"/>
    <property type="molecule type" value="Genomic_DNA"/>
</dbReference>
<dbReference type="AlphaFoldDB" id="A0A150RFN4"/>
<reference evidence="1 2" key="1">
    <citation type="submission" date="2014-02" db="EMBL/GenBank/DDBJ databases">
        <title>The small core and large imbalanced accessory genome model reveals a collaborative survival strategy of Sorangium cellulosum strains in nature.</title>
        <authorList>
            <person name="Han K."/>
            <person name="Peng R."/>
            <person name="Blom J."/>
            <person name="Li Y.-Z."/>
        </authorList>
    </citation>
    <scope>NUCLEOTIDE SEQUENCE [LARGE SCALE GENOMIC DNA]</scope>
    <source>
        <strain evidence="1 2">So0149</strain>
    </source>
</reference>
<evidence type="ECO:0000313" key="2">
    <source>
        <dbReference type="Proteomes" id="UP000075515"/>
    </source>
</evidence>